<feature type="compositionally biased region" description="Low complexity" evidence="1">
    <location>
        <begin position="23"/>
        <end position="32"/>
    </location>
</feature>
<gene>
    <name evidence="2" type="ORF">Vau01_095400</name>
</gene>
<proteinExistence type="predicted"/>
<evidence type="ECO:0000313" key="3">
    <source>
        <dbReference type="Proteomes" id="UP000612585"/>
    </source>
</evidence>
<protein>
    <recommendedName>
        <fullName evidence="4">Replication-relaxation</fullName>
    </recommendedName>
</protein>
<comment type="caution">
    <text evidence="2">The sequence shown here is derived from an EMBL/GenBank/DDBJ whole genome shotgun (WGS) entry which is preliminary data.</text>
</comment>
<evidence type="ECO:0000256" key="1">
    <source>
        <dbReference type="SAM" id="MobiDB-lite"/>
    </source>
</evidence>
<accession>A0A8J3ZDL2</accession>
<dbReference type="EMBL" id="BOPG01000073">
    <property type="protein sequence ID" value="GIJ62024.1"/>
    <property type="molecule type" value="Genomic_DNA"/>
</dbReference>
<keyword evidence="3" id="KW-1185">Reference proteome</keyword>
<feature type="region of interest" description="Disordered" evidence="1">
    <location>
        <begin position="304"/>
        <end position="335"/>
    </location>
</feature>
<evidence type="ECO:0008006" key="4">
    <source>
        <dbReference type="Google" id="ProtNLM"/>
    </source>
</evidence>
<reference evidence="2" key="1">
    <citation type="submission" date="2021-01" db="EMBL/GenBank/DDBJ databases">
        <title>Whole genome shotgun sequence of Virgisporangium aurantiacum NBRC 16421.</title>
        <authorList>
            <person name="Komaki H."/>
            <person name="Tamura T."/>
        </authorList>
    </citation>
    <scope>NUCLEOTIDE SEQUENCE</scope>
    <source>
        <strain evidence="2">NBRC 16421</strain>
    </source>
</reference>
<feature type="region of interest" description="Disordered" evidence="1">
    <location>
        <begin position="1"/>
        <end position="41"/>
    </location>
</feature>
<evidence type="ECO:0000313" key="2">
    <source>
        <dbReference type="EMBL" id="GIJ62024.1"/>
    </source>
</evidence>
<organism evidence="2 3">
    <name type="scientific">Virgisporangium aurantiacum</name>
    <dbReference type="NCBI Taxonomy" id="175570"/>
    <lineage>
        <taxon>Bacteria</taxon>
        <taxon>Bacillati</taxon>
        <taxon>Actinomycetota</taxon>
        <taxon>Actinomycetes</taxon>
        <taxon>Micromonosporales</taxon>
        <taxon>Micromonosporaceae</taxon>
        <taxon>Virgisporangium</taxon>
    </lineage>
</organism>
<dbReference type="Pfam" id="PF13814">
    <property type="entry name" value="Replic_Relax"/>
    <property type="match status" value="1"/>
</dbReference>
<dbReference type="InterPro" id="IPR025855">
    <property type="entry name" value="Replic_Relax"/>
</dbReference>
<dbReference type="Proteomes" id="UP000612585">
    <property type="component" value="Unassembled WGS sequence"/>
</dbReference>
<dbReference type="AlphaFoldDB" id="A0A8J3ZDL2"/>
<name>A0A8J3ZDL2_9ACTN</name>
<dbReference type="RefSeq" id="WP_204007386.1">
    <property type="nucleotide sequence ID" value="NZ_BOPG01000073.1"/>
</dbReference>
<feature type="compositionally biased region" description="Basic and acidic residues" evidence="1">
    <location>
        <begin position="326"/>
        <end position="335"/>
    </location>
</feature>
<sequence length="335" mass="37623">MPNPSEPTRNIPLGDTSRPGVPRTPQTRPAGTPRRRRPPDSLREISWRLEPRDYVLAHLLHEHRYLTTAQITAILFTAERTCRNRLDVLRKIEFIDWFMPVRPGAGRLPVHWLPGPLSARYVALHRGERPPTAKAVREAQDALVSSGHLHHNDGTNQFFIDLFTHARSDPDTRLARWWSGRTFAGKVQNIARPDGHGVWREHDRQVGFLLEYDTGTEVHSVLTGKLAAYRKLAASGGPRWPVLFWLPTTARETNFHRRLNGAARGLIVATATRAGSAGHGPAGPMWKVAGNGRRRVRLSELPCRWGETGGYNPGPPTPEQDPLYLLRDDTDPSTP</sequence>